<dbReference type="Pfam" id="PF16969">
    <property type="entry name" value="SRP68"/>
    <property type="match status" value="1"/>
</dbReference>
<dbReference type="GO" id="GO:0005047">
    <property type="term" value="F:signal recognition particle binding"/>
    <property type="evidence" value="ECO:0007669"/>
    <property type="project" value="InterPro"/>
</dbReference>
<name>A0A1E4TSR5_PACTA</name>
<dbReference type="GO" id="GO:0030942">
    <property type="term" value="F:endoplasmic reticulum signal peptide binding"/>
    <property type="evidence" value="ECO:0007669"/>
    <property type="project" value="InterPro"/>
</dbReference>
<evidence type="ECO:0000313" key="2">
    <source>
        <dbReference type="EMBL" id="ODV94789.1"/>
    </source>
</evidence>
<dbReference type="PANTHER" id="PTHR12860">
    <property type="entry name" value="SIGNAL RECOGNITION PARTICLE 68 KDA PROTEIN"/>
    <property type="match status" value="1"/>
</dbReference>
<evidence type="ECO:0008006" key="4">
    <source>
        <dbReference type="Google" id="ProtNLM"/>
    </source>
</evidence>
<reference evidence="3" key="1">
    <citation type="submission" date="2016-05" db="EMBL/GenBank/DDBJ databases">
        <title>Comparative genomics of biotechnologically important yeasts.</title>
        <authorList>
            <consortium name="DOE Joint Genome Institute"/>
            <person name="Riley R."/>
            <person name="Haridas S."/>
            <person name="Wolfe K.H."/>
            <person name="Lopes M.R."/>
            <person name="Hittinger C.T."/>
            <person name="Goker M."/>
            <person name="Salamov A."/>
            <person name="Wisecaver J."/>
            <person name="Long T.M."/>
            <person name="Aerts A.L."/>
            <person name="Barry K."/>
            <person name="Choi C."/>
            <person name="Clum A."/>
            <person name="Coughlan A.Y."/>
            <person name="Deshpande S."/>
            <person name="Douglass A.P."/>
            <person name="Hanson S.J."/>
            <person name="Klenk H.-P."/>
            <person name="Labutti K."/>
            <person name="Lapidus A."/>
            <person name="Lindquist E."/>
            <person name="Lipzen A."/>
            <person name="Meier-Kolthoff J.P."/>
            <person name="Ohm R.A."/>
            <person name="Otillar R.P."/>
            <person name="Pangilinan J."/>
            <person name="Peng Y."/>
            <person name="Rokas A."/>
            <person name="Rosa C.A."/>
            <person name="Scheuner C."/>
            <person name="Sibirny A.A."/>
            <person name="Slot J.C."/>
            <person name="Stielow J.B."/>
            <person name="Sun H."/>
            <person name="Kurtzman C.P."/>
            <person name="Blackwell M."/>
            <person name="Grigoriev I.V."/>
            <person name="Jeffries T.W."/>
        </authorList>
    </citation>
    <scope>NUCLEOTIDE SEQUENCE [LARGE SCALE GENOMIC DNA]</scope>
    <source>
        <strain evidence="3">NRRL Y-2460</strain>
    </source>
</reference>
<dbReference type="EMBL" id="KV454015">
    <property type="protein sequence ID" value="ODV94789.1"/>
    <property type="molecule type" value="Genomic_DNA"/>
</dbReference>
<keyword evidence="3" id="KW-1185">Reference proteome</keyword>
<feature type="region of interest" description="Disordered" evidence="1">
    <location>
        <begin position="367"/>
        <end position="390"/>
    </location>
</feature>
<evidence type="ECO:0000313" key="3">
    <source>
        <dbReference type="Proteomes" id="UP000094236"/>
    </source>
</evidence>
<dbReference type="OrthoDB" id="10255118at2759"/>
<dbReference type="GO" id="GO:0008312">
    <property type="term" value="F:7S RNA binding"/>
    <property type="evidence" value="ECO:0007669"/>
    <property type="project" value="InterPro"/>
</dbReference>
<dbReference type="GO" id="GO:0005786">
    <property type="term" value="C:signal recognition particle, endoplasmic reticulum targeting"/>
    <property type="evidence" value="ECO:0007669"/>
    <property type="project" value="InterPro"/>
</dbReference>
<feature type="compositionally biased region" description="Basic and acidic residues" evidence="1">
    <location>
        <begin position="367"/>
        <end position="377"/>
    </location>
</feature>
<evidence type="ECO:0000256" key="1">
    <source>
        <dbReference type="SAM" id="MobiDB-lite"/>
    </source>
</evidence>
<organism evidence="2 3">
    <name type="scientific">Pachysolen tannophilus NRRL Y-2460</name>
    <dbReference type="NCBI Taxonomy" id="669874"/>
    <lineage>
        <taxon>Eukaryota</taxon>
        <taxon>Fungi</taxon>
        <taxon>Dikarya</taxon>
        <taxon>Ascomycota</taxon>
        <taxon>Saccharomycotina</taxon>
        <taxon>Pichiomycetes</taxon>
        <taxon>Pachysolenaceae</taxon>
        <taxon>Pachysolen</taxon>
    </lineage>
</organism>
<dbReference type="AlphaFoldDB" id="A0A1E4TSR5"/>
<dbReference type="STRING" id="669874.A0A1E4TSR5"/>
<sequence length="390" mass="44846">MIDTIVDPSLKLSLYHINGASLSATPDLNNIARLHINDNTIPCLKELVDIVNSKDAAFTKAEDKMSIDLLKKIQWSKYSADIRSEDTSRLLMFAQAKTLPHFVNVSSYDPALLAWQEVLEHHSTEMEKTNDLTDEEIEDNQVILAYIKYQLIFLKIRRDLTLIEELSIKQKKNLSKNFVLLKNKDILRILENILRAVQELKDLPGVYNNEEMWKALETIESYYQIIKITKLAESYLTSRKLKESLALLSKANQLCNFLESTDVIDHINIPNLPISKDVETLKLEVERNLNKVHILCNYFESRKTSDDFLINNINKFIGGSADETLNKVVNMENNFEPIHVKPVLFDIAFNYITYDDDTNKNEQREVQRGANEEESNKAKKGFFGLFGGGR</sequence>
<dbReference type="Proteomes" id="UP000094236">
    <property type="component" value="Unassembled WGS sequence"/>
</dbReference>
<proteinExistence type="predicted"/>
<protein>
    <recommendedName>
        <fullName evidence="4">Signal recognition particle subunit SRP68</fullName>
    </recommendedName>
</protein>
<dbReference type="PANTHER" id="PTHR12860:SF0">
    <property type="entry name" value="SIGNAL RECOGNITION PARTICLE SUBUNIT SRP68"/>
    <property type="match status" value="1"/>
</dbReference>
<dbReference type="InterPro" id="IPR026258">
    <property type="entry name" value="SRP68"/>
</dbReference>
<gene>
    <name evidence="2" type="ORF">PACTADRAFT_50649</name>
</gene>
<dbReference type="GO" id="GO:0006614">
    <property type="term" value="P:SRP-dependent cotranslational protein targeting to membrane"/>
    <property type="evidence" value="ECO:0007669"/>
    <property type="project" value="InterPro"/>
</dbReference>
<accession>A0A1E4TSR5</accession>